<dbReference type="Gene3D" id="3.10.290.10">
    <property type="entry name" value="RNA-binding S4 domain"/>
    <property type="match status" value="1"/>
</dbReference>
<organism evidence="2 3">
    <name type="scientific">Corynebacterium glucuronolyticum</name>
    <dbReference type="NCBI Taxonomy" id="39791"/>
    <lineage>
        <taxon>Bacteria</taxon>
        <taxon>Bacillati</taxon>
        <taxon>Actinomycetota</taxon>
        <taxon>Actinomycetes</taxon>
        <taxon>Mycobacteriales</taxon>
        <taxon>Corynebacteriaceae</taxon>
        <taxon>Corynebacterium</taxon>
    </lineage>
</organism>
<dbReference type="GeneID" id="92758982"/>
<sequence>MTFEVEIRDDSIKLGQFLKLANLAETGGEAKNLIAEGQIRVNGEVDTRRGKVLREGDVVTAPAGEAVLVTNVADDDDVDFDPSKWENL</sequence>
<dbReference type="EMBL" id="CP066007">
    <property type="protein sequence ID" value="QQB46678.1"/>
    <property type="molecule type" value="Genomic_DNA"/>
</dbReference>
<proteinExistence type="predicted"/>
<reference evidence="2 3" key="1">
    <citation type="submission" date="2020-12" db="EMBL/GenBank/DDBJ databases">
        <title>FDA dAtabase for Regulatory Grade micrObial Sequences (FDA-ARGOS): Supporting development and validation of Infectious Disease Dx tests.</title>
        <authorList>
            <person name="Sproer C."/>
            <person name="Gronow S."/>
            <person name="Severitt S."/>
            <person name="Schroder I."/>
            <person name="Tallon L."/>
            <person name="Sadzewicz L."/>
            <person name="Zhao X."/>
            <person name="Boylan J."/>
            <person name="Ott S."/>
            <person name="Bowen H."/>
            <person name="Vavikolanu K."/>
            <person name="Mehta A."/>
            <person name="Aluvathingal J."/>
            <person name="Nadendla S."/>
            <person name="Lowell S."/>
            <person name="Myers T."/>
            <person name="Yan Y."/>
            <person name="Sichtig H."/>
        </authorList>
    </citation>
    <scope>NUCLEOTIDE SEQUENCE [LARGE SCALE GENOMIC DNA]</scope>
    <source>
        <strain evidence="2 3">FDAARGOS_1053</strain>
    </source>
</reference>
<dbReference type="SUPFAM" id="SSF55174">
    <property type="entry name" value="Alpha-L RNA-binding motif"/>
    <property type="match status" value="1"/>
</dbReference>
<protein>
    <submittedName>
        <fullName evidence="2">RNA-binding S4 domain-containing protein</fullName>
    </submittedName>
</protein>
<dbReference type="PROSITE" id="PS50889">
    <property type="entry name" value="S4"/>
    <property type="match status" value="1"/>
</dbReference>
<dbReference type="InterPro" id="IPR036986">
    <property type="entry name" value="S4_RNA-bd_sf"/>
</dbReference>
<keyword evidence="1" id="KW-0694">RNA-binding</keyword>
<dbReference type="Pfam" id="PF13275">
    <property type="entry name" value="S4_2"/>
    <property type="match status" value="1"/>
</dbReference>
<dbReference type="CDD" id="cd00165">
    <property type="entry name" value="S4"/>
    <property type="match status" value="1"/>
</dbReference>
<name>A0A7T4EFY7_9CORY</name>
<dbReference type="Proteomes" id="UP000596145">
    <property type="component" value="Chromosome"/>
</dbReference>
<dbReference type="RefSeq" id="WP_084035992.1">
    <property type="nucleotide sequence ID" value="NZ_CP066007.1"/>
</dbReference>
<evidence type="ECO:0000313" key="2">
    <source>
        <dbReference type="EMBL" id="QQB46678.1"/>
    </source>
</evidence>
<dbReference type="AlphaFoldDB" id="A0A7T4EFY7"/>
<dbReference type="GO" id="GO:0003723">
    <property type="term" value="F:RNA binding"/>
    <property type="evidence" value="ECO:0007669"/>
    <property type="project" value="UniProtKB-KW"/>
</dbReference>
<evidence type="ECO:0000256" key="1">
    <source>
        <dbReference type="PROSITE-ProRule" id="PRU00182"/>
    </source>
</evidence>
<evidence type="ECO:0000313" key="3">
    <source>
        <dbReference type="Proteomes" id="UP000596145"/>
    </source>
</evidence>
<dbReference type="OrthoDB" id="9811532at2"/>
<accession>A0A7T4EFY7</accession>
<gene>
    <name evidence="2" type="ORF">I6I10_01670</name>
</gene>